<name>A0A565CHH6_9BRAS</name>
<dbReference type="SUPFAM" id="SSF63748">
    <property type="entry name" value="Tudor/PWWP/MBT"/>
    <property type="match status" value="1"/>
</dbReference>
<feature type="compositionally biased region" description="Basic and acidic residues" evidence="1">
    <location>
        <begin position="461"/>
        <end position="473"/>
    </location>
</feature>
<evidence type="ECO:0000256" key="1">
    <source>
        <dbReference type="SAM" id="MobiDB-lite"/>
    </source>
</evidence>
<dbReference type="Proteomes" id="UP000489600">
    <property type="component" value="Unassembled WGS sequence"/>
</dbReference>
<reference evidence="3" key="1">
    <citation type="submission" date="2019-07" db="EMBL/GenBank/DDBJ databases">
        <authorList>
            <person name="Dittberner H."/>
        </authorList>
    </citation>
    <scope>NUCLEOTIDE SEQUENCE [LARGE SCALE GENOMIC DNA]</scope>
</reference>
<sequence>MTTEPPGGVESVSDAVSGFSASRIENRVAHTSETLVKLVGFDRKSFFSAGDKRNVVSNPKKETNCVDRESDFETENDSDAESEDFVEKRDLDSVVVLGGLASGNENLNLSESDLVWGKVRSYLWWPGQVFDASLASKNAKKHFKKGNSLVVYFGDCSFAWNDVSKIKPFRQHFSEMVNQSNSADFRDAIDCALEEVSRRVEFGLSCACVSVEAYSKLKTHNITNVGIREDSRVRYGGDKLSNAVFFEPAKLVEYMKDLACFPSYDASDKMQFVINRAQLLAFQQWKGYFNFPEYETFLKSVESAARKASLSELDTDEEVSSKKRKTDYKDNDEHKQRFDFEDRADEKMKEKTLSDLTEEKRLGSRSIEKLDGKSHSDKKRKVESSESDQSEKKIKNNLQTEDSVSQNSDEENNSSMGDGNKLQKVAEPCCGIGDIPLRVETKMDSLTPTFNSCSDSNSTTKVEDENTKTEKIKHEELAERKISSPDEMLPSLHSAKTPEGIPESVTIDHSKYEEFDKFLKEISCSNLNDEFKKAVEDITGSKEETALKDCSADSRAPNALILIFLDSGSVPSEEKLNSIFNRYGPLIESETQVMKKSKRAKVVFKSGEDAKTAFSSSGKYSIFGPSLLSYKLKYVCPKAKQSNNKMTS</sequence>
<dbReference type="AlphaFoldDB" id="A0A565CHH6"/>
<feature type="compositionally biased region" description="Polar residues" evidence="1">
    <location>
        <begin position="396"/>
        <end position="417"/>
    </location>
</feature>
<evidence type="ECO:0000313" key="3">
    <source>
        <dbReference type="EMBL" id="VVB13002.1"/>
    </source>
</evidence>
<feature type="region of interest" description="Disordered" evidence="1">
    <location>
        <begin position="447"/>
        <end position="473"/>
    </location>
</feature>
<feature type="compositionally biased region" description="Basic and acidic residues" evidence="1">
    <location>
        <begin position="351"/>
        <end position="394"/>
    </location>
</feature>
<gene>
    <name evidence="3" type="ORF">ANE_LOCUS23446</name>
</gene>
<dbReference type="PROSITE" id="PS50812">
    <property type="entry name" value="PWWP"/>
    <property type="match status" value="1"/>
</dbReference>
<keyword evidence="4" id="KW-1185">Reference proteome</keyword>
<feature type="region of interest" description="Disordered" evidence="1">
    <location>
        <begin position="309"/>
        <end position="331"/>
    </location>
</feature>
<dbReference type="PANTHER" id="PTHR42851:SF19">
    <property type="entry name" value="PWWP DOMAIN-CONTAINING PROTEIN 2-RELATED"/>
    <property type="match status" value="1"/>
</dbReference>
<feature type="compositionally biased region" description="Basic and acidic residues" evidence="1">
    <location>
        <begin position="58"/>
        <end position="71"/>
    </location>
</feature>
<evidence type="ECO:0000313" key="4">
    <source>
        <dbReference type="Proteomes" id="UP000489600"/>
    </source>
</evidence>
<comment type="caution">
    <text evidence="3">The sequence shown here is derived from an EMBL/GenBank/DDBJ whole genome shotgun (WGS) entry which is preliminary data.</text>
</comment>
<feature type="domain" description="PWWP" evidence="2">
    <location>
        <begin position="111"/>
        <end position="172"/>
    </location>
</feature>
<dbReference type="InterPro" id="IPR053063">
    <property type="entry name" value="PWWP_domain_containing_PDP"/>
</dbReference>
<dbReference type="InterPro" id="IPR000313">
    <property type="entry name" value="PWWP_dom"/>
</dbReference>
<feature type="region of interest" description="Disordered" evidence="1">
    <location>
        <begin position="58"/>
        <end position="83"/>
    </location>
</feature>
<evidence type="ECO:0000259" key="2">
    <source>
        <dbReference type="PROSITE" id="PS50812"/>
    </source>
</evidence>
<proteinExistence type="predicted"/>
<dbReference type="Pfam" id="PF00855">
    <property type="entry name" value="PWWP"/>
    <property type="match status" value="1"/>
</dbReference>
<feature type="compositionally biased region" description="Polar residues" evidence="1">
    <location>
        <begin position="447"/>
        <end position="460"/>
    </location>
</feature>
<feature type="region of interest" description="Disordered" evidence="1">
    <location>
        <begin position="351"/>
        <end position="424"/>
    </location>
</feature>
<organism evidence="3 4">
    <name type="scientific">Arabis nemorensis</name>
    <dbReference type="NCBI Taxonomy" id="586526"/>
    <lineage>
        <taxon>Eukaryota</taxon>
        <taxon>Viridiplantae</taxon>
        <taxon>Streptophyta</taxon>
        <taxon>Embryophyta</taxon>
        <taxon>Tracheophyta</taxon>
        <taxon>Spermatophyta</taxon>
        <taxon>Magnoliopsida</taxon>
        <taxon>eudicotyledons</taxon>
        <taxon>Gunneridae</taxon>
        <taxon>Pentapetalae</taxon>
        <taxon>rosids</taxon>
        <taxon>malvids</taxon>
        <taxon>Brassicales</taxon>
        <taxon>Brassicaceae</taxon>
        <taxon>Arabideae</taxon>
        <taxon>Arabis</taxon>
    </lineage>
</organism>
<dbReference type="SMART" id="SM00293">
    <property type="entry name" value="PWWP"/>
    <property type="match status" value="1"/>
</dbReference>
<dbReference type="Gene3D" id="2.30.30.140">
    <property type="match status" value="1"/>
</dbReference>
<accession>A0A565CHH6</accession>
<feature type="compositionally biased region" description="Acidic residues" evidence="1">
    <location>
        <begin position="72"/>
        <end position="83"/>
    </location>
</feature>
<dbReference type="EMBL" id="CABITT030000008">
    <property type="protein sequence ID" value="VVB13002.1"/>
    <property type="molecule type" value="Genomic_DNA"/>
</dbReference>
<protein>
    <recommendedName>
        <fullName evidence="2">PWWP domain-containing protein</fullName>
    </recommendedName>
</protein>
<dbReference type="CDD" id="cd05162">
    <property type="entry name" value="PWWP"/>
    <property type="match status" value="1"/>
</dbReference>
<dbReference type="PANTHER" id="PTHR42851">
    <property type="entry name" value="ALDOLASE-RELATED"/>
    <property type="match status" value="1"/>
</dbReference>
<dbReference type="OrthoDB" id="62853at2759"/>